<protein>
    <recommendedName>
        <fullName evidence="3">DUF3530 domain-containing protein</fullName>
    </recommendedName>
</protein>
<accession>A0AAU6PEN0</accession>
<name>A0AAU6PEN0_9GAMM</name>
<dbReference type="Pfam" id="PF12048">
    <property type="entry name" value="DUF3530"/>
    <property type="match status" value="1"/>
</dbReference>
<evidence type="ECO:0008006" key="3">
    <source>
        <dbReference type="Google" id="ProtNLM"/>
    </source>
</evidence>
<dbReference type="EMBL" id="CP138327">
    <property type="protein sequence ID" value="WXT99473.1"/>
    <property type="molecule type" value="Genomic_DNA"/>
</dbReference>
<dbReference type="InterPro" id="IPR022529">
    <property type="entry name" value="DUF3530"/>
</dbReference>
<feature type="chain" id="PRO_5043851108" description="DUF3530 domain-containing protein" evidence="1">
    <location>
        <begin position="17"/>
        <end position="243"/>
    </location>
</feature>
<dbReference type="InterPro" id="IPR029058">
    <property type="entry name" value="AB_hydrolase_fold"/>
</dbReference>
<organism evidence="2">
    <name type="scientific">Catillopecten margaritatus gill symbiont</name>
    <dbReference type="NCBI Taxonomy" id="3083288"/>
    <lineage>
        <taxon>Bacteria</taxon>
        <taxon>Pseudomonadati</taxon>
        <taxon>Pseudomonadota</taxon>
        <taxon>Gammaproteobacteria</taxon>
        <taxon>sulfur-oxidizing symbionts</taxon>
    </lineage>
</organism>
<evidence type="ECO:0000313" key="2">
    <source>
        <dbReference type="EMBL" id="WXT99473.1"/>
    </source>
</evidence>
<dbReference type="Gene3D" id="3.40.50.1820">
    <property type="entry name" value="alpha/beta hydrolase"/>
    <property type="match status" value="1"/>
</dbReference>
<proteinExistence type="predicted"/>
<sequence length="243" mass="27251">MRFLSILLLISNFSFAQDEGAPYYAKEVRWAEQVEEALMDGEVVWLNASGHKFMSLYTASETETKQTAVIVHGLGAHPDWGQVVQPLRVALAEKGINTLSIQMPVLANDTDAYQYLPLLNDADQRIRSAVNYIKSQNLNADYLIAHSLGSVMSAHYLGDKTQPFKKFVAIGMPDLAVKYLSKVNIPTLDLYGTGDIRSVLNSVEDRANTAKHNQNYTQKQVDGDHFFNEKEALLIDAVMQWIR</sequence>
<keyword evidence="1" id="KW-0732">Signal</keyword>
<dbReference type="AlphaFoldDB" id="A0AAU6PEN0"/>
<gene>
    <name evidence="2" type="ORF">Ctma_0172</name>
</gene>
<reference evidence="2" key="1">
    <citation type="submission" date="2023-10" db="EMBL/GenBank/DDBJ databases">
        <title>The first scallop-associated chemosynthetic bacterial symbiont.</title>
        <authorList>
            <person name="Lin Y.-T."/>
            <person name="Sun J."/>
            <person name="Ip J.C.-H."/>
            <person name="He X."/>
            <person name="Gao Z.-M."/>
            <person name="Perez M."/>
            <person name="Xu T."/>
            <person name="Qian P.-Y."/>
            <person name="Qiu J.-W."/>
        </authorList>
    </citation>
    <scope>NUCLEOTIDE SEQUENCE</scope>
    <source>
        <strain evidence="2">Gill1</strain>
    </source>
</reference>
<feature type="signal peptide" evidence="1">
    <location>
        <begin position="1"/>
        <end position="16"/>
    </location>
</feature>
<evidence type="ECO:0000256" key="1">
    <source>
        <dbReference type="SAM" id="SignalP"/>
    </source>
</evidence>
<dbReference type="SUPFAM" id="SSF53474">
    <property type="entry name" value="alpha/beta-Hydrolases"/>
    <property type="match status" value="1"/>
</dbReference>